<feature type="compositionally biased region" description="Polar residues" evidence="1">
    <location>
        <begin position="1"/>
        <end position="20"/>
    </location>
</feature>
<protein>
    <submittedName>
        <fullName evidence="2">GH11412</fullName>
    </submittedName>
</protein>
<dbReference type="Proteomes" id="UP000001070">
    <property type="component" value="Unassembled WGS sequence"/>
</dbReference>
<feature type="region of interest" description="Disordered" evidence="1">
    <location>
        <begin position="1"/>
        <end position="61"/>
    </location>
</feature>
<dbReference type="EMBL" id="CH916368">
    <property type="protein sequence ID" value="EDW03759.1"/>
    <property type="molecule type" value="Genomic_DNA"/>
</dbReference>
<keyword evidence="3" id="KW-1185">Reference proteome</keyword>
<proteinExistence type="predicted"/>
<evidence type="ECO:0000256" key="1">
    <source>
        <dbReference type="SAM" id="MobiDB-lite"/>
    </source>
</evidence>
<name>B4JA85_DROGR</name>
<accession>B4JA85</accession>
<gene>
    <name evidence="2" type="primary">Dgri\GH11412</name>
    <name evidence="2" type="ORF">Dgri_GH11412</name>
</gene>
<reference evidence="2 3" key="1">
    <citation type="journal article" date="2007" name="Nature">
        <title>Evolution of genes and genomes on the Drosophila phylogeny.</title>
        <authorList>
            <consortium name="Drosophila 12 Genomes Consortium"/>
            <person name="Clark A.G."/>
            <person name="Eisen M.B."/>
            <person name="Smith D.R."/>
            <person name="Bergman C.M."/>
            <person name="Oliver B."/>
            <person name="Markow T.A."/>
            <person name="Kaufman T.C."/>
            <person name="Kellis M."/>
            <person name="Gelbart W."/>
            <person name="Iyer V.N."/>
            <person name="Pollard D.A."/>
            <person name="Sackton T.B."/>
            <person name="Larracuente A.M."/>
            <person name="Singh N.D."/>
            <person name="Abad J.P."/>
            <person name="Abt D.N."/>
            <person name="Adryan B."/>
            <person name="Aguade M."/>
            <person name="Akashi H."/>
            <person name="Anderson W.W."/>
            <person name="Aquadro C.F."/>
            <person name="Ardell D.H."/>
            <person name="Arguello R."/>
            <person name="Artieri C.G."/>
            <person name="Barbash D.A."/>
            <person name="Barker D."/>
            <person name="Barsanti P."/>
            <person name="Batterham P."/>
            <person name="Batzoglou S."/>
            <person name="Begun D."/>
            <person name="Bhutkar A."/>
            <person name="Blanco E."/>
            <person name="Bosak S.A."/>
            <person name="Bradley R.K."/>
            <person name="Brand A.D."/>
            <person name="Brent M.R."/>
            <person name="Brooks A.N."/>
            <person name="Brown R.H."/>
            <person name="Butlin R.K."/>
            <person name="Caggese C."/>
            <person name="Calvi B.R."/>
            <person name="Bernardo de Carvalho A."/>
            <person name="Caspi A."/>
            <person name="Castrezana S."/>
            <person name="Celniker S.E."/>
            <person name="Chang J.L."/>
            <person name="Chapple C."/>
            <person name="Chatterji S."/>
            <person name="Chinwalla A."/>
            <person name="Civetta A."/>
            <person name="Clifton S.W."/>
            <person name="Comeron J.M."/>
            <person name="Costello J.C."/>
            <person name="Coyne J.A."/>
            <person name="Daub J."/>
            <person name="David R.G."/>
            <person name="Delcher A.L."/>
            <person name="Delehaunty K."/>
            <person name="Do C.B."/>
            <person name="Ebling H."/>
            <person name="Edwards K."/>
            <person name="Eickbush T."/>
            <person name="Evans J.D."/>
            <person name="Filipski A."/>
            <person name="Findeiss S."/>
            <person name="Freyhult E."/>
            <person name="Fulton L."/>
            <person name="Fulton R."/>
            <person name="Garcia A.C."/>
            <person name="Gardiner A."/>
            <person name="Garfield D.A."/>
            <person name="Garvin B.E."/>
            <person name="Gibson G."/>
            <person name="Gilbert D."/>
            <person name="Gnerre S."/>
            <person name="Godfrey J."/>
            <person name="Good R."/>
            <person name="Gotea V."/>
            <person name="Gravely B."/>
            <person name="Greenberg A.J."/>
            <person name="Griffiths-Jones S."/>
            <person name="Gross S."/>
            <person name="Guigo R."/>
            <person name="Gustafson E.A."/>
            <person name="Haerty W."/>
            <person name="Hahn M.W."/>
            <person name="Halligan D.L."/>
            <person name="Halpern A.L."/>
            <person name="Halter G.M."/>
            <person name="Han M.V."/>
            <person name="Heger A."/>
            <person name="Hillier L."/>
            <person name="Hinrichs A.S."/>
            <person name="Holmes I."/>
            <person name="Hoskins R.A."/>
            <person name="Hubisz M.J."/>
            <person name="Hultmark D."/>
            <person name="Huntley M.A."/>
            <person name="Jaffe D.B."/>
            <person name="Jagadeeshan S."/>
            <person name="Jeck W.R."/>
            <person name="Johnson J."/>
            <person name="Jones C.D."/>
            <person name="Jordan W.C."/>
            <person name="Karpen G.H."/>
            <person name="Kataoka E."/>
            <person name="Keightley P.D."/>
            <person name="Kheradpour P."/>
            <person name="Kirkness E.F."/>
            <person name="Koerich L.B."/>
            <person name="Kristiansen K."/>
            <person name="Kudrna D."/>
            <person name="Kulathinal R.J."/>
            <person name="Kumar S."/>
            <person name="Kwok R."/>
            <person name="Lander E."/>
            <person name="Langley C.H."/>
            <person name="Lapoint R."/>
            <person name="Lazzaro B.P."/>
            <person name="Lee S.J."/>
            <person name="Levesque L."/>
            <person name="Li R."/>
            <person name="Lin C.F."/>
            <person name="Lin M.F."/>
            <person name="Lindblad-Toh K."/>
            <person name="Llopart A."/>
            <person name="Long M."/>
            <person name="Low L."/>
            <person name="Lozovsky E."/>
            <person name="Lu J."/>
            <person name="Luo M."/>
            <person name="Machado C.A."/>
            <person name="Makalowski W."/>
            <person name="Marzo M."/>
            <person name="Matsuda M."/>
            <person name="Matzkin L."/>
            <person name="McAllister B."/>
            <person name="McBride C.S."/>
            <person name="McKernan B."/>
            <person name="McKernan K."/>
            <person name="Mendez-Lago M."/>
            <person name="Minx P."/>
            <person name="Mollenhauer M.U."/>
            <person name="Montooth K."/>
            <person name="Mount S.M."/>
            <person name="Mu X."/>
            <person name="Myers E."/>
            <person name="Negre B."/>
            <person name="Newfeld S."/>
            <person name="Nielsen R."/>
            <person name="Noor M.A."/>
            <person name="O'Grady P."/>
            <person name="Pachter L."/>
            <person name="Papaceit M."/>
            <person name="Parisi M.J."/>
            <person name="Parisi M."/>
            <person name="Parts L."/>
            <person name="Pedersen J.S."/>
            <person name="Pesole G."/>
            <person name="Phillippy A.M."/>
            <person name="Ponting C.P."/>
            <person name="Pop M."/>
            <person name="Porcelli D."/>
            <person name="Powell J.R."/>
            <person name="Prohaska S."/>
            <person name="Pruitt K."/>
            <person name="Puig M."/>
            <person name="Quesneville H."/>
            <person name="Ram K.R."/>
            <person name="Rand D."/>
            <person name="Rasmussen M.D."/>
            <person name="Reed L.K."/>
            <person name="Reenan R."/>
            <person name="Reily A."/>
            <person name="Remington K.A."/>
            <person name="Rieger T.T."/>
            <person name="Ritchie M.G."/>
            <person name="Robin C."/>
            <person name="Rogers Y.H."/>
            <person name="Rohde C."/>
            <person name="Rozas J."/>
            <person name="Rubenfield M.J."/>
            <person name="Ruiz A."/>
            <person name="Russo S."/>
            <person name="Salzberg S.L."/>
            <person name="Sanchez-Gracia A."/>
            <person name="Saranga D.J."/>
            <person name="Sato H."/>
            <person name="Schaeffer S.W."/>
            <person name="Schatz M.C."/>
            <person name="Schlenke T."/>
            <person name="Schwartz R."/>
            <person name="Segarra C."/>
            <person name="Singh R.S."/>
            <person name="Sirot L."/>
            <person name="Sirota M."/>
            <person name="Sisneros N.B."/>
            <person name="Smith C.D."/>
            <person name="Smith T.F."/>
            <person name="Spieth J."/>
            <person name="Stage D.E."/>
            <person name="Stark A."/>
            <person name="Stephan W."/>
            <person name="Strausberg R.L."/>
            <person name="Strempel S."/>
            <person name="Sturgill D."/>
            <person name="Sutton G."/>
            <person name="Sutton G.G."/>
            <person name="Tao W."/>
            <person name="Teichmann S."/>
            <person name="Tobari Y.N."/>
            <person name="Tomimura Y."/>
            <person name="Tsolas J.M."/>
            <person name="Valente V.L."/>
            <person name="Venter E."/>
            <person name="Venter J.C."/>
            <person name="Vicario S."/>
            <person name="Vieira F.G."/>
            <person name="Vilella A.J."/>
            <person name="Villasante A."/>
            <person name="Walenz B."/>
            <person name="Wang J."/>
            <person name="Wasserman M."/>
            <person name="Watts T."/>
            <person name="Wilson D."/>
            <person name="Wilson R.K."/>
            <person name="Wing R.A."/>
            <person name="Wolfner M.F."/>
            <person name="Wong A."/>
            <person name="Wong G.K."/>
            <person name="Wu C.I."/>
            <person name="Wu G."/>
            <person name="Yamamoto D."/>
            <person name="Yang H.P."/>
            <person name="Yang S.P."/>
            <person name="Yorke J.A."/>
            <person name="Yoshida K."/>
            <person name="Zdobnov E."/>
            <person name="Zhang P."/>
            <person name="Zhang Y."/>
            <person name="Zimin A.V."/>
            <person name="Baldwin J."/>
            <person name="Abdouelleil A."/>
            <person name="Abdulkadir J."/>
            <person name="Abebe A."/>
            <person name="Abera B."/>
            <person name="Abreu J."/>
            <person name="Acer S.C."/>
            <person name="Aftuck L."/>
            <person name="Alexander A."/>
            <person name="An P."/>
            <person name="Anderson E."/>
            <person name="Anderson S."/>
            <person name="Arachi H."/>
            <person name="Azer M."/>
            <person name="Bachantsang P."/>
            <person name="Barry A."/>
            <person name="Bayul T."/>
            <person name="Berlin A."/>
            <person name="Bessette D."/>
            <person name="Bloom T."/>
            <person name="Blye J."/>
            <person name="Boguslavskiy L."/>
            <person name="Bonnet C."/>
            <person name="Boukhgalter B."/>
            <person name="Bourzgui I."/>
            <person name="Brown A."/>
            <person name="Cahill P."/>
            <person name="Channer S."/>
            <person name="Cheshatsang Y."/>
            <person name="Chuda L."/>
            <person name="Citroen M."/>
            <person name="Collymore A."/>
            <person name="Cooke P."/>
            <person name="Costello M."/>
            <person name="D'Aco K."/>
            <person name="Daza R."/>
            <person name="De Haan G."/>
            <person name="DeGray S."/>
            <person name="DeMaso C."/>
            <person name="Dhargay N."/>
            <person name="Dooley K."/>
            <person name="Dooley E."/>
            <person name="Doricent M."/>
            <person name="Dorje P."/>
            <person name="Dorjee K."/>
            <person name="Dupes A."/>
            <person name="Elong R."/>
            <person name="Falk J."/>
            <person name="Farina A."/>
            <person name="Faro S."/>
            <person name="Ferguson D."/>
            <person name="Fisher S."/>
            <person name="Foley C.D."/>
            <person name="Franke A."/>
            <person name="Friedrich D."/>
            <person name="Gadbois L."/>
            <person name="Gearin G."/>
            <person name="Gearin C.R."/>
            <person name="Giannoukos G."/>
            <person name="Goode T."/>
            <person name="Graham J."/>
            <person name="Grandbois E."/>
            <person name="Grewal S."/>
            <person name="Gyaltsen K."/>
            <person name="Hafez N."/>
            <person name="Hagos B."/>
            <person name="Hall J."/>
            <person name="Henson C."/>
            <person name="Hollinger A."/>
            <person name="Honan T."/>
            <person name="Huard M.D."/>
            <person name="Hughes L."/>
            <person name="Hurhula B."/>
            <person name="Husby M.E."/>
            <person name="Kamat A."/>
            <person name="Kanga B."/>
            <person name="Kashin S."/>
            <person name="Khazanovich D."/>
            <person name="Kisner P."/>
            <person name="Lance K."/>
            <person name="Lara M."/>
            <person name="Lee W."/>
            <person name="Lennon N."/>
            <person name="Letendre F."/>
            <person name="LeVine R."/>
            <person name="Lipovsky A."/>
            <person name="Liu X."/>
            <person name="Liu J."/>
            <person name="Liu S."/>
            <person name="Lokyitsang T."/>
            <person name="Lokyitsang Y."/>
            <person name="Lubonja R."/>
            <person name="Lui A."/>
            <person name="MacDonald P."/>
            <person name="Magnisalis V."/>
            <person name="Maru K."/>
            <person name="Matthews C."/>
            <person name="McCusker W."/>
            <person name="McDonough S."/>
            <person name="Mehta T."/>
            <person name="Meldrim J."/>
            <person name="Meneus L."/>
            <person name="Mihai O."/>
            <person name="Mihalev A."/>
            <person name="Mihova T."/>
            <person name="Mittelman R."/>
            <person name="Mlenga V."/>
            <person name="Montmayeur A."/>
            <person name="Mulrain L."/>
            <person name="Navidi A."/>
            <person name="Naylor J."/>
            <person name="Negash T."/>
            <person name="Nguyen T."/>
            <person name="Nguyen N."/>
            <person name="Nicol R."/>
            <person name="Norbu C."/>
            <person name="Norbu N."/>
            <person name="Novod N."/>
            <person name="O'Neill B."/>
            <person name="Osman S."/>
            <person name="Markiewicz E."/>
            <person name="Oyono O.L."/>
            <person name="Patti C."/>
            <person name="Phunkhang P."/>
            <person name="Pierre F."/>
            <person name="Priest M."/>
            <person name="Raghuraman S."/>
            <person name="Rege F."/>
            <person name="Reyes R."/>
            <person name="Rise C."/>
            <person name="Rogov P."/>
            <person name="Ross K."/>
            <person name="Ryan E."/>
            <person name="Settipalli S."/>
            <person name="Shea T."/>
            <person name="Sherpa N."/>
            <person name="Shi L."/>
            <person name="Shih D."/>
            <person name="Sparrow T."/>
            <person name="Spaulding J."/>
            <person name="Stalker J."/>
            <person name="Stange-Thomann N."/>
            <person name="Stavropoulos S."/>
            <person name="Stone C."/>
            <person name="Strader C."/>
            <person name="Tesfaye S."/>
            <person name="Thomson T."/>
            <person name="Thoulutsang Y."/>
            <person name="Thoulutsang D."/>
            <person name="Topham K."/>
            <person name="Topping I."/>
            <person name="Tsamla T."/>
            <person name="Vassiliev H."/>
            <person name="Vo A."/>
            <person name="Wangchuk T."/>
            <person name="Wangdi T."/>
            <person name="Weiand M."/>
            <person name="Wilkinson J."/>
            <person name="Wilson A."/>
            <person name="Yadav S."/>
            <person name="Young G."/>
            <person name="Yu Q."/>
            <person name="Zembek L."/>
            <person name="Zhong D."/>
            <person name="Zimmer A."/>
            <person name="Zwirko Z."/>
            <person name="Jaffe D.B."/>
            <person name="Alvarez P."/>
            <person name="Brockman W."/>
            <person name="Butler J."/>
            <person name="Chin C."/>
            <person name="Gnerre S."/>
            <person name="Grabherr M."/>
            <person name="Kleber M."/>
            <person name="Mauceli E."/>
            <person name="MacCallum I."/>
        </authorList>
    </citation>
    <scope>NUCLEOTIDE SEQUENCE [LARGE SCALE GENOMIC DNA]</scope>
    <source>
        <strain evidence="3">Tucson 15287-2541.00</strain>
    </source>
</reference>
<dbReference type="HOGENOM" id="CLU_2925008_0_0_1"/>
<sequence length="61" mass="7221">MPNPHTRPQQNDVLCASFNSQQQHQQQQQREQHEQQQQQQQQQQRPESNRDITPEKSGCAV</sequence>
<feature type="compositionally biased region" description="Low complexity" evidence="1">
    <location>
        <begin position="21"/>
        <end position="45"/>
    </location>
</feature>
<dbReference type="AlphaFoldDB" id="B4JA85"/>
<evidence type="ECO:0000313" key="3">
    <source>
        <dbReference type="Proteomes" id="UP000001070"/>
    </source>
</evidence>
<dbReference type="InParanoid" id="B4JA85"/>
<evidence type="ECO:0000313" key="2">
    <source>
        <dbReference type="EMBL" id="EDW03759.1"/>
    </source>
</evidence>
<organism evidence="3">
    <name type="scientific">Drosophila grimshawi</name>
    <name type="common">Hawaiian fruit fly</name>
    <name type="synonym">Idiomyia grimshawi</name>
    <dbReference type="NCBI Taxonomy" id="7222"/>
    <lineage>
        <taxon>Eukaryota</taxon>
        <taxon>Metazoa</taxon>
        <taxon>Ecdysozoa</taxon>
        <taxon>Arthropoda</taxon>
        <taxon>Hexapoda</taxon>
        <taxon>Insecta</taxon>
        <taxon>Pterygota</taxon>
        <taxon>Neoptera</taxon>
        <taxon>Endopterygota</taxon>
        <taxon>Diptera</taxon>
        <taxon>Brachycera</taxon>
        <taxon>Muscomorpha</taxon>
        <taxon>Ephydroidea</taxon>
        <taxon>Drosophilidae</taxon>
        <taxon>Drosophila</taxon>
        <taxon>Hawaiian Drosophila</taxon>
    </lineage>
</organism>